<name>Q2IX03_RHOP2</name>
<dbReference type="EMBL" id="CP000250">
    <property type="protein sequence ID" value="ABD07257.1"/>
    <property type="molecule type" value="Genomic_DNA"/>
</dbReference>
<accession>Q2IX03</accession>
<reference evidence="2 3" key="1">
    <citation type="submission" date="2006-01" db="EMBL/GenBank/DDBJ databases">
        <title>Complete sequence of Rhodopseudomonas palustris HaA2.</title>
        <authorList>
            <consortium name="US DOE Joint Genome Institute"/>
            <person name="Copeland A."/>
            <person name="Lucas S."/>
            <person name="Lapidus A."/>
            <person name="Barry K."/>
            <person name="Detter J.C."/>
            <person name="Glavina T."/>
            <person name="Hammon N."/>
            <person name="Israni S."/>
            <person name="Pitluck S."/>
            <person name="Chain P."/>
            <person name="Malfatti S."/>
            <person name="Shin M."/>
            <person name="Vergez L."/>
            <person name="Schmutz J."/>
            <person name="Larimer F."/>
            <person name="Land M."/>
            <person name="Hauser L."/>
            <person name="Pelletier D.A."/>
            <person name="Kyrpides N."/>
            <person name="Anderson I."/>
            <person name="Oda Y."/>
            <person name="Harwood C.S."/>
            <person name="Richardson P."/>
        </authorList>
    </citation>
    <scope>NUCLEOTIDE SEQUENCE [LARGE SCALE GENOMIC DNA]</scope>
    <source>
        <strain evidence="2 3">HaA2</strain>
    </source>
</reference>
<evidence type="ECO:0008006" key="4">
    <source>
        <dbReference type="Google" id="ProtNLM"/>
    </source>
</evidence>
<dbReference type="HOGENOM" id="CLU_1968856_0_0_5"/>
<dbReference type="Proteomes" id="UP000008809">
    <property type="component" value="Chromosome"/>
</dbReference>
<dbReference type="AlphaFoldDB" id="Q2IX03"/>
<dbReference type="KEGG" id="rpb:RPB_2553"/>
<dbReference type="STRING" id="316058.RPB_2553"/>
<organism evidence="2 3">
    <name type="scientific">Rhodopseudomonas palustris (strain HaA2)</name>
    <dbReference type="NCBI Taxonomy" id="316058"/>
    <lineage>
        <taxon>Bacteria</taxon>
        <taxon>Pseudomonadati</taxon>
        <taxon>Pseudomonadota</taxon>
        <taxon>Alphaproteobacteria</taxon>
        <taxon>Hyphomicrobiales</taxon>
        <taxon>Nitrobacteraceae</taxon>
        <taxon>Rhodopseudomonas</taxon>
    </lineage>
</organism>
<dbReference type="eggNOG" id="ENOG5032A7D">
    <property type="taxonomic scope" value="Bacteria"/>
</dbReference>
<evidence type="ECO:0000313" key="3">
    <source>
        <dbReference type="Proteomes" id="UP000008809"/>
    </source>
</evidence>
<keyword evidence="3" id="KW-1185">Reference proteome</keyword>
<evidence type="ECO:0000313" key="2">
    <source>
        <dbReference type="EMBL" id="ABD07257.1"/>
    </source>
</evidence>
<feature type="region of interest" description="Disordered" evidence="1">
    <location>
        <begin position="100"/>
        <end position="127"/>
    </location>
</feature>
<sequence>MIGWWRRQGGIRRAVGVIAGQLFVVQLLLAGVVATEMAVADAIGIPTICSSSVAPTGDGSDHSNTPIHHVTCSICTFASLSGPLPEPDVVAILRTALDVGSGSDSISTIREADRFEPRSSQGPPQAA</sequence>
<feature type="compositionally biased region" description="Polar residues" evidence="1">
    <location>
        <begin position="118"/>
        <end position="127"/>
    </location>
</feature>
<dbReference type="RefSeq" id="WP_011441442.1">
    <property type="nucleotide sequence ID" value="NC_007778.1"/>
</dbReference>
<gene>
    <name evidence="2" type="ordered locus">RPB_2553</name>
</gene>
<evidence type="ECO:0000256" key="1">
    <source>
        <dbReference type="SAM" id="MobiDB-lite"/>
    </source>
</evidence>
<protein>
    <recommendedName>
        <fullName evidence="4">DUF2946 domain-containing protein</fullName>
    </recommendedName>
</protein>
<proteinExistence type="predicted"/>